<evidence type="ECO:0008006" key="3">
    <source>
        <dbReference type="Google" id="ProtNLM"/>
    </source>
</evidence>
<evidence type="ECO:0000313" key="1">
    <source>
        <dbReference type="EMBL" id="NHZ37188.1"/>
    </source>
</evidence>
<name>A0ABX0LWN9_9BURK</name>
<dbReference type="Proteomes" id="UP000785613">
    <property type="component" value="Unassembled WGS sequence"/>
</dbReference>
<keyword evidence="2" id="KW-1185">Reference proteome</keyword>
<organism evidence="1 2">
    <name type="scientific">Massilia rubra</name>
    <dbReference type="NCBI Taxonomy" id="2607910"/>
    <lineage>
        <taxon>Bacteria</taxon>
        <taxon>Pseudomonadati</taxon>
        <taxon>Pseudomonadota</taxon>
        <taxon>Betaproteobacteria</taxon>
        <taxon>Burkholderiales</taxon>
        <taxon>Oxalobacteraceae</taxon>
        <taxon>Telluria group</taxon>
        <taxon>Massilia</taxon>
    </lineage>
</organism>
<dbReference type="EMBL" id="VUYU01000025">
    <property type="protein sequence ID" value="NHZ37188.1"/>
    <property type="molecule type" value="Genomic_DNA"/>
</dbReference>
<evidence type="ECO:0000313" key="2">
    <source>
        <dbReference type="Proteomes" id="UP000785613"/>
    </source>
</evidence>
<protein>
    <recommendedName>
        <fullName evidence="3">CopG family transcriptional regulator</fullName>
    </recommendedName>
</protein>
<gene>
    <name evidence="1" type="ORF">F0185_26835</name>
</gene>
<comment type="caution">
    <text evidence="1">The sequence shown here is derived from an EMBL/GenBank/DDBJ whole genome shotgun (WGS) entry which is preliminary data.</text>
</comment>
<reference evidence="1 2" key="1">
    <citation type="submission" date="2019-09" db="EMBL/GenBank/DDBJ databases">
        <title>Taxonomy of Antarctic Massilia spp.: description of Massilia rubra sp. nov., Massilia aquatica sp. nov., Massilia mucilaginosa sp. nov., Massilia frigida sp. nov. isolated from streams, lakes and regoliths.</title>
        <authorList>
            <person name="Holochova P."/>
            <person name="Sedlacek I."/>
            <person name="Kralova S."/>
            <person name="Maslanova I."/>
            <person name="Busse H.-J."/>
            <person name="Stankova E."/>
            <person name="Vrbovska V."/>
            <person name="Kovarovic V."/>
            <person name="Bartak M."/>
            <person name="Svec P."/>
            <person name="Pantucek R."/>
        </authorList>
    </citation>
    <scope>NUCLEOTIDE SEQUENCE [LARGE SCALE GENOMIC DNA]</scope>
    <source>
        <strain evidence="1 2">CCM 8692</strain>
    </source>
</reference>
<proteinExistence type="predicted"/>
<sequence length="118" mass="13206">MADMDKIDDTTEAWDSGQLGNDERFVQRVPVGAERELDDSLGLQAISIRIPKDLIEQFKLIAKIHGIGYQPLMREALKRFANAEVRGILTQMANEGKKELLENGNQKVEVELSLKIAA</sequence>
<accession>A0ABX0LWN9</accession>